<evidence type="ECO:0000313" key="3">
    <source>
        <dbReference type="Proteomes" id="UP000028123"/>
    </source>
</evidence>
<dbReference type="EMBL" id="JNVM01000014">
    <property type="protein sequence ID" value="KEQ24739.1"/>
    <property type="molecule type" value="Genomic_DNA"/>
</dbReference>
<dbReference type="RefSeq" id="WP_036684400.1">
    <property type="nucleotide sequence ID" value="NZ_JNVM01000014.1"/>
</dbReference>
<dbReference type="Proteomes" id="UP000028123">
    <property type="component" value="Unassembled WGS sequence"/>
</dbReference>
<protein>
    <submittedName>
        <fullName evidence="2">Uncharacterized protein</fullName>
    </submittedName>
</protein>
<accession>A0A081P216</accession>
<name>A0A081P216_9BACL</name>
<reference evidence="2 3" key="1">
    <citation type="submission" date="2014-06" db="EMBL/GenBank/DDBJ databases">
        <title>Draft genome sequence of Paenibacillus sp. MSt1.</title>
        <authorList>
            <person name="Aw Y.K."/>
            <person name="Ong K.S."/>
            <person name="Gan H.M."/>
            <person name="Lee S.M."/>
        </authorList>
    </citation>
    <scope>NUCLEOTIDE SEQUENCE [LARGE SCALE GENOMIC DNA]</scope>
    <source>
        <strain evidence="2 3">MSt1</strain>
    </source>
</reference>
<keyword evidence="1" id="KW-0812">Transmembrane</keyword>
<proteinExistence type="predicted"/>
<dbReference type="AlphaFoldDB" id="A0A081P216"/>
<sequence length="75" mass="8378">MSLKYPLSFGIFLSVMHFMTSLVIPGFWKVVLAACLVMVLEYPLDKMGITNRVIPVPMGIAAFIGIPILLYFITQ</sequence>
<evidence type="ECO:0000313" key="2">
    <source>
        <dbReference type="EMBL" id="KEQ24739.1"/>
    </source>
</evidence>
<organism evidence="2 3">
    <name type="scientific">Paenibacillus tyrfis</name>
    <dbReference type="NCBI Taxonomy" id="1501230"/>
    <lineage>
        <taxon>Bacteria</taxon>
        <taxon>Bacillati</taxon>
        <taxon>Bacillota</taxon>
        <taxon>Bacilli</taxon>
        <taxon>Bacillales</taxon>
        <taxon>Paenibacillaceae</taxon>
        <taxon>Paenibacillus</taxon>
    </lineage>
</organism>
<evidence type="ECO:0000256" key="1">
    <source>
        <dbReference type="SAM" id="Phobius"/>
    </source>
</evidence>
<keyword evidence="3" id="KW-1185">Reference proteome</keyword>
<dbReference type="OrthoDB" id="2665417at2"/>
<keyword evidence="1" id="KW-1133">Transmembrane helix</keyword>
<keyword evidence="1" id="KW-0472">Membrane</keyword>
<comment type="caution">
    <text evidence="2">The sequence shown here is derived from an EMBL/GenBank/DDBJ whole genome shotgun (WGS) entry which is preliminary data.</text>
</comment>
<feature type="transmembrane region" description="Helical" evidence="1">
    <location>
        <begin position="49"/>
        <end position="73"/>
    </location>
</feature>
<gene>
    <name evidence="2" type="ORF">ET33_06580</name>
</gene>